<dbReference type="Pfam" id="PF01386">
    <property type="entry name" value="Ribosomal_L25p"/>
    <property type="match status" value="1"/>
</dbReference>
<keyword evidence="2 5" id="KW-0694">RNA-binding</keyword>
<name>A0A2H0TFB4_9BACT</name>
<keyword evidence="4 5" id="KW-0687">Ribonucleoprotein</keyword>
<dbReference type="InterPro" id="IPR001021">
    <property type="entry name" value="Ribosomal_bL25_long"/>
</dbReference>
<dbReference type="GO" id="GO:0003735">
    <property type="term" value="F:structural constituent of ribosome"/>
    <property type="evidence" value="ECO:0007669"/>
    <property type="project" value="InterPro"/>
</dbReference>
<feature type="domain" description="Large ribosomal subunit protein bL25 L25" evidence="7">
    <location>
        <begin position="4"/>
        <end position="89"/>
    </location>
</feature>
<dbReference type="GO" id="GO:0008097">
    <property type="term" value="F:5S rRNA binding"/>
    <property type="evidence" value="ECO:0007669"/>
    <property type="project" value="InterPro"/>
</dbReference>
<evidence type="ECO:0000256" key="2">
    <source>
        <dbReference type="ARBA" id="ARBA00022884"/>
    </source>
</evidence>
<feature type="compositionally biased region" description="Basic and acidic residues" evidence="6">
    <location>
        <begin position="188"/>
        <end position="205"/>
    </location>
</feature>
<dbReference type="Proteomes" id="UP000231503">
    <property type="component" value="Unassembled WGS sequence"/>
</dbReference>
<comment type="similarity">
    <text evidence="5">Belongs to the bacterial ribosomal protein bL25 family. CTC subfamily.</text>
</comment>
<gene>
    <name evidence="5" type="primary">rplY</name>
    <name evidence="5" type="synonym">ctc</name>
    <name evidence="9" type="ORF">COU47_02945</name>
</gene>
<dbReference type="Pfam" id="PF14693">
    <property type="entry name" value="Ribosomal_TL5_C"/>
    <property type="match status" value="1"/>
</dbReference>
<dbReference type="InterPro" id="IPR020056">
    <property type="entry name" value="Rbsml_bL25/Gln-tRNA_synth_N"/>
</dbReference>
<dbReference type="Gene3D" id="2.170.120.20">
    <property type="entry name" value="Ribosomal protein L25, beta domain"/>
    <property type="match status" value="1"/>
</dbReference>
<dbReference type="HAMAP" id="MF_01334">
    <property type="entry name" value="Ribosomal_bL25_CTC"/>
    <property type="match status" value="1"/>
</dbReference>
<evidence type="ECO:0000259" key="8">
    <source>
        <dbReference type="Pfam" id="PF14693"/>
    </source>
</evidence>
<evidence type="ECO:0000313" key="10">
    <source>
        <dbReference type="Proteomes" id="UP000231503"/>
    </source>
</evidence>
<accession>A0A2H0TFB4</accession>
<dbReference type="InterPro" id="IPR020057">
    <property type="entry name" value="Ribosomal_bL25_b-dom"/>
</dbReference>
<keyword evidence="1 5" id="KW-0699">rRNA-binding</keyword>
<comment type="caution">
    <text evidence="9">The sequence shown here is derived from an EMBL/GenBank/DDBJ whole genome shotgun (WGS) entry which is preliminary data.</text>
</comment>
<dbReference type="GO" id="GO:0022625">
    <property type="term" value="C:cytosolic large ribosomal subunit"/>
    <property type="evidence" value="ECO:0007669"/>
    <property type="project" value="TreeGrafter"/>
</dbReference>
<dbReference type="NCBIfam" id="TIGR00731">
    <property type="entry name" value="bL25_bact_ctc"/>
    <property type="match status" value="1"/>
</dbReference>
<comment type="function">
    <text evidence="5">This is one of the proteins that binds to the 5S RNA in the ribosome where it forms part of the central protuberance.</text>
</comment>
<dbReference type="Gene3D" id="2.40.240.10">
    <property type="entry name" value="Ribosomal Protein L25, Chain P"/>
    <property type="match status" value="1"/>
</dbReference>
<dbReference type="AlphaFoldDB" id="A0A2H0TFB4"/>
<evidence type="ECO:0000256" key="4">
    <source>
        <dbReference type="ARBA" id="ARBA00023274"/>
    </source>
</evidence>
<dbReference type="InterPro" id="IPR011035">
    <property type="entry name" value="Ribosomal_bL25/Gln-tRNA_synth"/>
</dbReference>
<evidence type="ECO:0000259" key="7">
    <source>
        <dbReference type="Pfam" id="PF01386"/>
    </source>
</evidence>
<evidence type="ECO:0000256" key="3">
    <source>
        <dbReference type="ARBA" id="ARBA00022980"/>
    </source>
</evidence>
<dbReference type="InterPro" id="IPR020930">
    <property type="entry name" value="Ribosomal_uL5_bac-type"/>
</dbReference>
<evidence type="ECO:0000313" key="9">
    <source>
        <dbReference type="EMBL" id="PIR69505.1"/>
    </source>
</evidence>
<dbReference type="CDD" id="cd00495">
    <property type="entry name" value="Ribosomal_L25_TL5_CTC"/>
    <property type="match status" value="1"/>
</dbReference>
<sequence length="222" mass="24185">MLSLKAENRIVSGKKVDALRSEGKIPAVVYGKGIDTEMLAVPYADFVRIWREAGESSLVMVDTGDKKHNVLISEVQFDPIKNTPLHIDFHAVRMDEKIVATVPVEFEGESPAVKQEGGVLVKVIHELDVEALPADLPGEIIIDISGLKAFEDRIIVSDIKLKEGVVIQADPEEVVVLVSAPREEAEEETAKSIDDIEVTTERKEEDGEGGESAEKETSADAS</sequence>
<dbReference type="PANTHER" id="PTHR33284">
    <property type="entry name" value="RIBOSOMAL PROTEIN L25/GLN-TRNA SYNTHETASE, ANTI-CODON-BINDING DOMAIN-CONTAINING PROTEIN"/>
    <property type="match status" value="1"/>
</dbReference>
<dbReference type="InterPro" id="IPR029751">
    <property type="entry name" value="Ribosomal_L25_dom"/>
</dbReference>
<dbReference type="GO" id="GO:0006412">
    <property type="term" value="P:translation"/>
    <property type="evidence" value="ECO:0007669"/>
    <property type="project" value="UniProtKB-UniRule"/>
</dbReference>
<evidence type="ECO:0000256" key="6">
    <source>
        <dbReference type="SAM" id="MobiDB-lite"/>
    </source>
</evidence>
<feature type="domain" description="Large ribosomal subunit protein bL25 beta" evidence="8">
    <location>
        <begin position="97"/>
        <end position="182"/>
    </location>
</feature>
<organism evidence="9 10">
    <name type="scientific">Candidatus Niyogibacteria bacterium CG10_big_fil_rev_8_21_14_0_10_46_36</name>
    <dbReference type="NCBI Taxonomy" id="1974726"/>
    <lineage>
        <taxon>Bacteria</taxon>
        <taxon>Candidatus Niyogiibacteriota</taxon>
    </lineage>
</organism>
<reference evidence="10" key="1">
    <citation type="submission" date="2017-09" db="EMBL/GenBank/DDBJ databases">
        <title>Depth-based differentiation of microbial function through sediment-hosted aquifers and enrichment of novel symbionts in the deep terrestrial subsurface.</title>
        <authorList>
            <person name="Probst A.J."/>
            <person name="Ladd B."/>
            <person name="Jarett J.K."/>
            <person name="Geller-Mcgrath D.E."/>
            <person name="Sieber C.M.K."/>
            <person name="Emerson J.B."/>
            <person name="Anantharaman K."/>
            <person name="Thomas B.C."/>
            <person name="Malmstrom R."/>
            <person name="Stieglmeier M."/>
            <person name="Klingl A."/>
            <person name="Woyke T."/>
            <person name="Ryan C.M."/>
            <person name="Banfield J.F."/>
        </authorList>
    </citation>
    <scope>NUCLEOTIDE SEQUENCE [LARGE SCALE GENOMIC DNA]</scope>
</reference>
<dbReference type="EMBL" id="PFCO01000006">
    <property type="protein sequence ID" value="PIR69505.1"/>
    <property type="molecule type" value="Genomic_DNA"/>
</dbReference>
<keyword evidence="3 5" id="KW-0689">Ribosomal protein</keyword>
<feature type="compositionally biased region" description="Basic and acidic residues" evidence="6">
    <location>
        <begin position="212"/>
        <end position="222"/>
    </location>
</feature>
<protein>
    <recommendedName>
        <fullName evidence="5">Large ribosomal subunit protein bL25</fullName>
    </recommendedName>
    <alternativeName>
        <fullName evidence="5">General stress protein CTC</fullName>
    </alternativeName>
</protein>
<proteinExistence type="inferred from homology"/>
<feature type="region of interest" description="Disordered" evidence="6">
    <location>
        <begin position="180"/>
        <end position="222"/>
    </location>
</feature>
<comment type="subunit">
    <text evidence="5">Part of the 50S ribosomal subunit; part of the 5S rRNA/L5/L18/L25 subcomplex. Contacts the 5S rRNA. Binds to the 5S rRNA independently of L5 and L18.</text>
</comment>
<evidence type="ECO:0000256" key="1">
    <source>
        <dbReference type="ARBA" id="ARBA00022730"/>
    </source>
</evidence>
<dbReference type="PANTHER" id="PTHR33284:SF1">
    <property type="entry name" value="RIBOSOMAL PROTEIN L25_GLN-TRNA SYNTHETASE, ANTI-CODON-BINDING DOMAIN-CONTAINING PROTEIN"/>
    <property type="match status" value="1"/>
</dbReference>
<dbReference type="InterPro" id="IPR037121">
    <property type="entry name" value="Ribosomal_bL25_C"/>
</dbReference>
<dbReference type="SUPFAM" id="SSF50715">
    <property type="entry name" value="Ribosomal protein L25-like"/>
    <property type="match status" value="1"/>
</dbReference>
<evidence type="ECO:0000256" key="5">
    <source>
        <dbReference type="HAMAP-Rule" id="MF_01334"/>
    </source>
</evidence>